<dbReference type="AlphaFoldDB" id="A0A9P4MAZ8"/>
<keyword evidence="2" id="KW-1185">Reference proteome</keyword>
<comment type="caution">
    <text evidence="1">The sequence shown here is derived from an EMBL/GenBank/DDBJ whole genome shotgun (WGS) entry which is preliminary data.</text>
</comment>
<dbReference type="Proteomes" id="UP000799772">
    <property type="component" value="Unassembled WGS sequence"/>
</dbReference>
<sequence length="479" mass="53474">MAATSTQKRVGDISDAFVSLSGQGFMPLPARYGELKGRLIRGREDDIRASWDRLLHYLQKEIPIIEQHGSNVIPEIDFEDIDKPSEQFKEELKKRGVAVVRGVVPEEQALQWKEDIQEYVRKNPQTRAFPANNPQVFELYWSPSQLAARANENLLRTQKLLMSFWHSKNPAAPLSTAHPTAYADRLRIRLPGDAQFALGPHVDGGSVERWEEGGYGLGGVYNSIWEGRWEDFDPWEASCRLPVKSDLYQGVGACSMFRMFQGWLSMSETGPGEGTLLVNPLFKAATAYYMLRPFFEPKRTPDVAGMSFLDRDNWKMEDSVTTFVQGATPGHGQELSELLHPHLRLEETMVHVPKVRPGDYVAWHCDTIHAVDKVHNGGGDSSVMYIPACPLTEDNANFLARQRAAFIQVVSGIPCPDFGGGEGESNHIGRWGPGDVAKIASPDGLRAFGLQEWDSSESDLTPGQREVMDRANKALGFYA</sequence>
<dbReference type="Pfam" id="PF07350">
    <property type="entry name" value="Gig2-like"/>
    <property type="match status" value="1"/>
</dbReference>
<dbReference type="SUPFAM" id="SSF51197">
    <property type="entry name" value="Clavaminate synthase-like"/>
    <property type="match status" value="1"/>
</dbReference>
<protein>
    <submittedName>
        <fullName evidence="1">DUF1479-domain-containing protein</fullName>
    </submittedName>
</protein>
<dbReference type="InterPro" id="IPR010856">
    <property type="entry name" value="Gig2-like"/>
</dbReference>
<accession>A0A9P4MAZ8</accession>
<proteinExistence type="predicted"/>
<evidence type="ECO:0000313" key="1">
    <source>
        <dbReference type="EMBL" id="KAF2100872.1"/>
    </source>
</evidence>
<organism evidence="1 2">
    <name type="scientific">Rhizodiscina lignyota</name>
    <dbReference type="NCBI Taxonomy" id="1504668"/>
    <lineage>
        <taxon>Eukaryota</taxon>
        <taxon>Fungi</taxon>
        <taxon>Dikarya</taxon>
        <taxon>Ascomycota</taxon>
        <taxon>Pezizomycotina</taxon>
        <taxon>Dothideomycetes</taxon>
        <taxon>Pleosporomycetidae</taxon>
        <taxon>Aulographales</taxon>
        <taxon>Rhizodiscinaceae</taxon>
        <taxon>Rhizodiscina</taxon>
    </lineage>
</organism>
<dbReference type="OrthoDB" id="8249012at2759"/>
<reference evidence="1" key="1">
    <citation type="journal article" date="2020" name="Stud. Mycol.">
        <title>101 Dothideomycetes genomes: a test case for predicting lifestyles and emergence of pathogens.</title>
        <authorList>
            <person name="Haridas S."/>
            <person name="Albert R."/>
            <person name="Binder M."/>
            <person name="Bloem J."/>
            <person name="Labutti K."/>
            <person name="Salamov A."/>
            <person name="Andreopoulos B."/>
            <person name="Baker S."/>
            <person name="Barry K."/>
            <person name="Bills G."/>
            <person name="Bluhm B."/>
            <person name="Cannon C."/>
            <person name="Castanera R."/>
            <person name="Culley D."/>
            <person name="Daum C."/>
            <person name="Ezra D."/>
            <person name="Gonzalez J."/>
            <person name="Henrissat B."/>
            <person name="Kuo A."/>
            <person name="Liang C."/>
            <person name="Lipzen A."/>
            <person name="Lutzoni F."/>
            <person name="Magnuson J."/>
            <person name="Mondo S."/>
            <person name="Nolan M."/>
            <person name="Ohm R."/>
            <person name="Pangilinan J."/>
            <person name="Park H.-J."/>
            <person name="Ramirez L."/>
            <person name="Alfaro M."/>
            <person name="Sun H."/>
            <person name="Tritt A."/>
            <person name="Yoshinaga Y."/>
            <person name="Zwiers L.-H."/>
            <person name="Turgeon B."/>
            <person name="Goodwin S."/>
            <person name="Spatafora J."/>
            <person name="Crous P."/>
            <person name="Grigoriev I."/>
        </authorList>
    </citation>
    <scope>NUCLEOTIDE SEQUENCE</scope>
    <source>
        <strain evidence="1">CBS 133067</strain>
    </source>
</reference>
<gene>
    <name evidence="1" type="ORF">NA57DRAFT_65215</name>
</gene>
<evidence type="ECO:0000313" key="2">
    <source>
        <dbReference type="Proteomes" id="UP000799772"/>
    </source>
</evidence>
<dbReference type="PANTHER" id="PTHR30613:SF1">
    <property type="entry name" value="DUF1479 DOMAIN PROTEIN (AFU_ORTHOLOGUE AFUA_5G09280)"/>
    <property type="match status" value="1"/>
</dbReference>
<dbReference type="EMBL" id="ML978124">
    <property type="protein sequence ID" value="KAF2100872.1"/>
    <property type="molecule type" value="Genomic_DNA"/>
</dbReference>
<dbReference type="Gene3D" id="2.60.120.330">
    <property type="entry name" value="B-lactam Antibiotic, Isopenicillin N Synthase, Chain"/>
    <property type="match status" value="1"/>
</dbReference>
<dbReference type="InterPro" id="IPR027443">
    <property type="entry name" value="IPNS-like_sf"/>
</dbReference>
<name>A0A9P4MAZ8_9PEZI</name>
<dbReference type="PANTHER" id="PTHR30613">
    <property type="entry name" value="UNCHARACTERIZED PROTEIN YBIU-RELATED"/>
    <property type="match status" value="1"/>
</dbReference>